<sequence>MAPEVEKELPHSPIKADRWSCGHLILHLLDRLNGHDETLRAAAEQLNVDAPQLRPSLLEWRSWVTSPPNAVRAGFPVVPLVRPRPTESDEDHAEGPNAKVRRTEDA</sequence>
<reference evidence="2 3" key="1">
    <citation type="journal article" date="2019" name="Nat. Ecol. Evol.">
        <title>Megaphylogeny resolves global patterns of mushroom evolution.</title>
        <authorList>
            <person name="Varga T."/>
            <person name="Krizsan K."/>
            <person name="Foldi C."/>
            <person name="Dima B."/>
            <person name="Sanchez-Garcia M."/>
            <person name="Sanchez-Ramirez S."/>
            <person name="Szollosi G.J."/>
            <person name="Szarkandi J.G."/>
            <person name="Papp V."/>
            <person name="Albert L."/>
            <person name="Andreopoulos W."/>
            <person name="Angelini C."/>
            <person name="Antonin V."/>
            <person name="Barry K.W."/>
            <person name="Bougher N.L."/>
            <person name="Buchanan P."/>
            <person name="Buyck B."/>
            <person name="Bense V."/>
            <person name="Catcheside P."/>
            <person name="Chovatia M."/>
            <person name="Cooper J."/>
            <person name="Damon W."/>
            <person name="Desjardin D."/>
            <person name="Finy P."/>
            <person name="Geml J."/>
            <person name="Haridas S."/>
            <person name="Hughes K."/>
            <person name="Justo A."/>
            <person name="Karasinski D."/>
            <person name="Kautmanova I."/>
            <person name="Kiss B."/>
            <person name="Kocsube S."/>
            <person name="Kotiranta H."/>
            <person name="LaButti K.M."/>
            <person name="Lechner B.E."/>
            <person name="Liimatainen K."/>
            <person name="Lipzen A."/>
            <person name="Lukacs Z."/>
            <person name="Mihaltcheva S."/>
            <person name="Morgado L.N."/>
            <person name="Niskanen T."/>
            <person name="Noordeloos M.E."/>
            <person name="Ohm R.A."/>
            <person name="Ortiz-Santana B."/>
            <person name="Ovrebo C."/>
            <person name="Racz N."/>
            <person name="Riley R."/>
            <person name="Savchenko A."/>
            <person name="Shiryaev A."/>
            <person name="Soop K."/>
            <person name="Spirin V."/>
            <person name="Szebenyi C."/>
            <person name="Tomsovsky M."/>
            <person name="Tulloss R.E."/>
            <person name="Uehling J."/>
            <person name="Grigoriev I.V."/>
            <person name="Vagvolgyi C."/>
            <person name="Papp T."/>
            <person name="Martin F.M."/>
            <person name="Miettinen O."/>
            <person name="Hibbett D.S."/>
            <person name="Nagy L.G."/>
        </authorList>
    </citation>
    <scope>NUCLEOTIDE SEQUENCE [LARGE SCALE GENOMIC DNA]</scope>
    <source>
        <strain evidence="2 3">OMC1185</strain>
    </source>
</reference>
<feature type="region of interest" description="Disordered" evidence="1">
    <location>
        <begin position="81"/>
        <end position="106"/>
    </location>
</feature>
<dbReference type="STRING" id="5364.A0A5C3MXJ2"/>
<protein>
    <recommendedName>
        <fullName evidence="4">Protein kinase domain-containing protein</fullName>
    </recommendedName>
</protein>
<dbReference type="SUPFAM" id="SSF56112">
    <property type="entry name" value="Protein kinase-like (PK-like)"/>
    <property type="match status" value="1"/>
</dbReference>
<name>A0A5C3MXJ2_9AGAM</name>
<evidence type="ECO:0000256" key="1">
    <source>
        <dbReference type="SAM" id="MobiDB-lite"/>
    </source>
</evidence>
<evidence type="ECO:0008006" key="4">
    <source>
        <dbReference type="Google" id="ProtNLM"/>
    </source>
</evidence>
<dbReference type="Proteomes" id="UP000305948">
    <property type="component" value="Unassembled WGS sequence"/>
</dbReference>
<dbReference type="InterPro" id="IPR011009">
    <property type="entry name" value="Kinase-like_dom_sf"/>
</dbReference>
<evidence type="ECO:0000313" key="2">
    <source>
        <dbReference type="EMBL" id="TFK48886.1"/>
    </source>
</evidence>
<accession>A0A5C3MXJ2</accession>
<dbReference type="EMBL" id="ML213517">
    <property type="protein sequence ID" value="TFK48886.1"/>
    <property type="molecule type" value="Genomic_DNA"/>
</dbReference>
<dbReference type="OrthoDB" id="4062651at2759"/>
<dbReference type="AlphaFoldDB" id="A0A5C3MXJ2"/>
<evidence type="ECO:0000313" key="3">
    <source>
        <dbReference type="Proteomes" id="UP000305948"/>
    </source>
</evidence>
<keyword evidence="3" id="KW-1185">Reference proteome</keyword>
<organism evidence="2 3">
    <name type="scientific">Heliocybe sulcata</name>
    <dbReference type="NCBI Taxonomy" id="5364"/>
    <lineage>
        <taxon>Eukaryota</taxon>
        <taxon>Fungi</taxon>
        <taxon>Dikarya</taxon>
        <taxon>Basidiomycota</taxon>
        <taxon>Agaricomycotina</taxon>
        <taxon>Agaricomycetes</taxon>
        <taxon>Gloeophyllales</taxon>
        <taxon>Gloeophyllaceae</taxon>
        <taxon>Heliocybe</taxon>
    </lineage>
</organism>
<proteinExistence type="predicted"/>
<gene>
    <name evidence="2" type="ORF">OE88DRAFT_1809780</name>
</gene>